<name>A0ABD2A6M1_VESSQ</name>
<gene>
    <name evidence="1" type="ORF">V1478_013958</name>
</gene>
<organism evidence="1 2">
    <name type="scientific">Vespula squamosa</name>
    <name type="common">Southern yellow jacket</name>
    <name type="synonym">Wasp</name>
    <dbReference type="NCBI Taxonomy" id="30214"/>
    <lineage>
        <taxon>Eukaryota</taxon>
        <taxon>Metazoa</taxon>
        <taxon>Ecdysozoa</taxon>
        <taxon>Arthropoda</taxon>
        <taxon>Hexapoda</taxon>
        <taxon>Insecta</taxon>
        <taxon>Pterygota</taxon>
        <taxon>Neoptera</taxon>
        <taxon>Endopterygota</taxon>
        <taxon>Hymenoptera</taxon>
        <taxon>Apocrita</taxon>
        <taxon>Aculeata</taxon>
        <taxon>Vespoidea</taxon>
        <taxon>Vespidae</taxon>
        <taxon>Vespinae</taxon>
        <taxon>Vespula</taxon>
    </lineage>
</organism>
<protein>
    <submittedName>
        <fullName evidence="1">Uncharacterized protein</fullName>
    </submittedName>
</protein>
<reference evidence="1 2" key="1">
    <citation type="journal article" date="2024" name="Ann. Entomol. Soc. Am.">
        <title>Genomic analyses of the southern and eastern yellowjacket wasps (Hymenoptera: Vespidae) reveal evolutionary signatures of social life.</title>
        <authorList>
            <person name="Catto M.A."/>
            <person name="Caine P.B."/>
            <person name="Orr S.E."/>
            <person name="Hunt B.G."/>
            <person name="Goodisman M.A.D."/>
        </authorList>
    </citation>
    <scope>NUCLEOTIDE SEQUENCE [LARGE SCALE GENOMIC DNA]</scope>
    <source>
        <strain evidence="1">233</strain>
        <tissue evidence="1">Head and thorax</tissue>
    </source>
</reference>
<dbReference type="EMBL" id="JAUDFV010000154">
    <property type="protein sequence ID" value="KAL2716282.1"/>
    <property type="molecule type" value="Genomic_DNA"/>
</dbReference>
<evidence type="ECO:0000313" key="2">
    <source>
        <dbReference type="Proteomes" id="UP001607302"/>
    </source>
</evidence>
<keyword evidence="2" id="KW-1185">Reference proteome</keyword>
<evidence type="ECO:0000313" key="1">
    <source>
        <dbReference type="EMBL" id="KAL2716282.1"/>
    </source>
</evidence>
<accession>A0ABD2A6M1</accession>
<dbReference type="Proteomes" id="UP001607302">
    <property type="component" value="Unassembled WGS sequence"/>
</dbReference>
<dbReference type="AlphaFoldDB" id="A0ABD2A6M1"/>
<proteinExistence type="predicted"/>
<sequence>MVYDCSGLRLLSPDDNKEAPPTYPREFFDLGVIICCRINFVPDIEHRNSFVITQQRPLIVYKIEPYALGNDLEEDNTARRIEAIDRMFLTVHLECSFHSRGNSKRSPLKSVGSLSSGFPLEKGPLVTRS</sequence>
<comment type="caution">
    <text evidence="1">The sequence shown here is derived from an EMBL/GenBank/DDBJ whole genome shotgun (WGS) entry which is preliminary data.</text>
</comment>